<sequence length="439" mass="48737">MASRPQAVVSQQHRGGAAPAGKQKNAAVADGKNRRALGDIGNLVTVRAVEGKPEPHINRPITRSFGAQLLAKAQAAAAVNKIPVAIPPDAAVGGAGRKPAKKVAIKNKEEKVVVLSPAKNEEPKQTHIKSSRKKVNTLTSVLTARSKVACGLVDKPKDLVDDIDAADAEDQLAVVDYIEDIYKFYRSAEHRSRPRGYMDSQVEINAKMRAILADWLIEVHHKFELMPETLYLTFYIIDRYLSMGVVLRREFQLVGMSAMIIASKYEEIWAPQVDDFICISNMAYTREQILGMEKGILNKLEWNLTVPTPYVFLVRFLKAASTSDTEMEHMVFFFSELAMMQYSLVTTHRPSMVAASAVYAARCTLRKSPLWTDTLERHTGFSEQQLLECTEILVDCHAAAPESELKAVYKKYSGENFGGVAILHPPATKLLQELKAARK</sequence>
<evidence type="ECO:0000256" key="3">
    <source>
        <dbReference type="ARBA" id="ARBA00023127"/>
    </source>
</evidence>
<feature type="domain" description="Cyclin-like" evidence="7">
    <location>
        <begin position="311"/>
        <end position="395"/>
    </location>
</feature>
<dbReference type="FunFam" id="1.10.472.10:FF:000032">
    <property type="entry name" value="G2/mitotic-specific cyclin-1"/>
    <property type="match status" value="1"/>
</dbReference>
<feature type="domain" description="Cyclin-like" evidence="7">
    <location>
        <begin position="214"/>
        <end position="298"/>
    </location>
</feature>
<dbReference type="Pfam" id="PF00134">
    <property type="entry name" value="Cyclin_N"/>
    <property type="match status" value="1"/>
</dbReference>
<dbReference type="SMART" id="SM00385">
    <property type="entry name" value="CYCLIN"/>
    <property type="match status" value="2"/>
</dbReference>
<evidence type="ECO:0000313" key="10">
    <source>
        <dbReference type="Proteomes" id="UP001222027"/>
    </source>
</evidence>
<organism evidence="9 10">
    <name type="scientific">Ensete ventricosum</name>
    <name type="common">Abyssinian banana</name>
    <name type="synonym">Musa ensete</name>
    <dbReference type="NCBI Taxonomy" id="4639"/>
    <lineage>
        <taxon>Eukaryota</taxon>
        <taxon>Viridiplantae</taxon>
        <taxon>Streptophyta</taxon>
        <taxon>Embryophyta</taxon>
        <taxon>Tracheophyta</taxon>
        <taxon>Spermatophyta</taxon>
        <taxon>Magnoliopsida</taxon>
        <taxon>Liliopsida</taxon>
        <taxon>Zingiberales</taxon>
        <taxon>Musaceae</taxon>
        <taxon>Ensete</taxon>
    </lineage>
</organism>
<dbReference type="FunFam" id="1.10.472.10:FF:000001">
    <property type="entry name" value="G2/mitotic-specific cyclin"/>
    <property type="match status" value="1"/>
</dbReference>
<evidence type="ECO:0000256" key="2">
    <source>
        <dbReference type="ARBA" id="ARBA00022618"/>
    </source>
</evidence>
<dbReference type="InterPro" id="IPR006671">
    <property type="entry name" value="Cyclin_N"/>
</dbReference>
<evidence type="ECO:0000259" key="8">
    <source>
        <dbReference type="SMART" id="SM01332"/>
    </source>
</evidence>
<feature type="domain" description="Cyclin C-terminal" evidence="8">
    <location>
        <begin position="307"/>
        <end position="426"/>
    </location>
</feature>
<dbReference type="SMART" id="SM01332">
    <property type="entry name" value="Cyclin_C"/>
    <property type="match status" value="1"/>
</dbReference>
<evidence type="ECO:0000256" key="6">
    <source>
        <dbReference type="SAM" id="MobiDB-lite"/>
    </source>
</evidence>
<dbReference type="PANTHER" id="PTHR10177">
    <property type="entry name" value="CYCLINS"/>
    <property type="match status" value="1"/>
</dbReference>
<comment type="caution">
    <text evidence="9">The sequence shown here is derived from an EMBL/GenBank/DDBJ whole genome shotgun (WGS) entry which is preliminary data.</text>
</comment>
<reference evidence="9 10" key="1">
    <citation type="submission" date="2022-12" db="EMBL/GenBank/DDBJ databases">
        <title>Chromosome-scale assembly of the Ensete ventricosum genome.</title>
        <authorList>
            <person name="Dussert Y."/>
            <person name="Stocks J."/>
            <person name="Wendawek A."/>
            <person name="Woldeyes F."/>
            <person name="Nichols R.A."/>
            <person name="Borrell J.S."/>
        </authorList>
    </citation>
    <scope>NUCLEOTIDE SEQUENCE [LARGE SCALE GENOMIC DNA]</scope>
    <source>
        <strain evidence="10">cv. Maze</strain>
        <tissue evidence="9">Seeds</tissue>
    </source>
</reference>
<evidence type="ECO:0000259" key="7">
    <source>
        <dbReference type="SMART" id="SM00385"/>
    </source>
</evidence>
<accession>A0AAV8QWA6</accession>
<evidence type="ECO:0000256" key="4">
    <source>
        <dbReference type="ARBA" id="ARBA00023306"/>
    </source>
</evidence>
<dbReference type="Proteomes" id="UP001222027">
    <property type="component" value="Unassembled WGS sequence"/>
</dbReference>
<dbReference type="InterPro" id="IPR013763">
    <property type="entry name" value="Cyclin-like_dom"/>
</dbReference>
<dbReference type="EMBL" id="JAQQAF010000005">
    <property type="protein sequence ID" value="KAJ8486125.1"/>
    <property type="molecule type" value="Genomic_DNA"/>
</dbReference>
<evidence type="ECO:0008006" key="11">
    <source>
        <dbReference type="Google" id="ProtNLM"/>
    </source>
</evidence>
<dbReference type="GO" id="GO:0016538">
    <property type="term" value="F:cyclin-dependent protein serine/threonine kinase regulator activity"/>
    <property type="evidence" value="ECO:0007669"/>
    <property type="project" value="InterPro"/>
</dbReference>
<dbReference type="PIRSF" id="PIRSF001771">
    <property type="entry name" value="Cyclin_A_B_D_E"/>
    <property type="match status" value="1"/>
</dbReference>
<evidence type="ECO:0000313" key="9">
    <source>
        <dbReference type="EMBL" id="KAJ8486125.1"/>
    </source>
</evidence>
<keyword evidence="10" id="KW-1185">Reference proteome</keyword>
<evidence type="ECO:0000256" key="1">
    <source>
        <dbReference type="ARBA" id="ARBA00006955"/>
    </source>
</evidence>
<dbReference type="PROSITE" id="PS00292">
    <property type="entry name" value="CYCLINS"/>
    <property type="match status" value="1"/>
</dbReference>
<dbReference type="InterPro" id="IPR004367">
    <property type="entry name" value="Cyclin_C-dom"/>
</dbReference>
<gene>
    <name evidence="9" type="ORF">OPV22_018610</name>
</gene>
<dbReference type="Pfam" id="PF02984">
    <property type="entry name" value="Cyclin_C"/>
    <property type="match status" value="1"/>
</dbReference>
<dbReference type="InterPro" id="IPR048258">
    <property type="entry name" value="Cyclins_cyclin-box"/>
</dbReference>
<keyword evidence="3 5" id="KW-0195">Cyclin</keyword>
<dbReference type="SUPFAM" id="SSF47954">
    <property type="entry name" value="Cyclin-like"/>
    <property type="match status" value="2"/>
</dbReference>
<dbReference type="InterPro" id="IPR046965">
    <property type="entry name" value="Cyclin_A/B-like"/>
</dbReference>
<dbReference type="GO" id="GO:0051301">
    <property type="term" value="P:cell division"/>
    <property type="evidence" value="ECO:0007669"/>
    <property type="project" value="UniProtKB-KW"/>
</dbReference>
<comment type="similarity">
    <text evidence="1">Belongs to the cyclin family. Cyclin AB subfamily.</text>
</comment>
<name>A0AAV8QWA6_ENSVE</name>
<proteinExistence type="inferred from homology"/>
<dbReference type="Gene3D" id="1.10.472.10">
    <property type="entry name" value="Cyclin-like"/>
    <property type="match status" value="2"/>
</dbReference>
<dbReference type="InterPro" id="IPR036915">
    <property type="entry name" value="Cyclin-like_sf"/>
</dbReference>
<dbReference type="InterPro" id="IPR039361">
    <property type="entry name" value="Cyclin"/>
</dbReference>
<evidence type="ECO:0000256" key="5">
    <source>
        <dbReference type="RuleBase" id="RU000383"/>
    </source>
</evidence>
<keyword evidence="4" id="KW-0131">Cell cycle</keyword>
<protein>
    <recommendedName>
        <fullName evidence="11">Cyclin N-terminal domain-containing protein</fullName>
    </recommendedName>
</protein>
<dbReference type="AlphaFoldDB" id="A0AAV8QWA6"/>
<keyword evidence="2" id="KW-0132">Cell division</keyword>
<dbReference type="GO" id="GO:0044772">
    <property type="term" value="P:mitotic cell cycle phase transition"/>
    <property type="evidence" value="ECO:0007669"/>
    <property type="project" value="InterPro"/>
</dbReference>
<dbReference type="GO" id="GO:0010332">
    <property type="term" value="P:response to gamma radiation"/>
    <property type="evidence" value="ECO:0007669"/>
    <property type="project" value="UniProtKB-ARBA"/>
</dbReference>
<feature type="region of interest" description="Disordered" evidence="6">
    <location>
        <begin position="1"/>
        <end position="34"/>
    </location>
</feature>